<dbReference type="GeneID" id="7824998"/>
<feature type="signal peptide" evidence="1">
    <location>
        <begin position="1"/>
        <end position="19"/>
    </location>
</feature>
<evidence type="ECO:0000313" key="3">
    <source>
        <dbReference type="Proteomes" id="UP000009168"/>
    </source>
</evidence>
<reference evidence="3" key="1">
    <citation type="journal article" date="2006" name="PLoS Biol.">
        <title>Macronuclear genome sequence of the ciliate Tetrahymena thermophila, a model eukaryote.</title>
        <authorList>
            <person name="Eisen J.A."/>
            <person name="Coyne R.S."/>
            <person name="Wu M."/>
            <person name="Wu D."/>
            <person name="Thiagarajan M."/>
            <person name="Wortman J.R."/>
            <person name="Badger J.H."/>
            <person name="Ren Q."/>
            <person name="Amedeo P."/>
            <person name="Jones K.M."/>
            <person name="Tallon L.J."/>
            <person name="Delcher A.L."/>
            <person name="Salzberg S.L."/>
            <person name="Silva J.C."/>
            <person name="Haas B.J."/>
            <person name="Majoros W.H."/>
            <person name="Farzad M."/>
            <person name="Carlton J.M."/>
            <person name="Smith R.K. Jr."/>
            <person name="Garg J."/>
            <person name="Pearlman R.E."/>
            <person name="Karrer K.M."/>
            <person name="Sun L."/>
            <person name="Manning G."/>
            <person name="Elde N.C."/>
            <person name="Turkewitz A.P."/>
            <person name="Asai D.J."/>
            <person name="Wilkes D.E."/>
            <person name="Wang Y."/>
            <person name="Cai H."/>
            <person name="Collins K."/>
            <person name="Stewart B.A."/>
            <person name="Lee S.R."/>
            <person name="Wilamowska K."/>
            <person name="Weinberg Z."/>
            <person name="Ruzzo W.L."/>
            <person name="Wloga D."/>
            <person name="Gaertig J."/>
            <person name="Frankel J."/>
            <person name="Tsao C.-C."/>
            <person name="Gorovsky M.A."/>
            <person name="Keeling P.J."/>
            <person name="Waller R.F."/>
            <person name="Patron N.J."/>
            <person name="Cherry J.M."/>
            <person name="Stover N.A."/>
            <person name="Krieger C.J."/>
            <person name="del Toro C."/>
            <person name="Ryder H.F."/>
            <person name="Williamson S.C."/>
            <person name="Barbeau R.A."/>
            <person name="Hamilton E.P."/>
            <person name="Orias E."/>
        </authorList>
    </citation>
    <scope>NUCLEOTIDE SEQUENCE [LARGE SCALE GENOMIC DNA]</scope>
    <source>
        <strain evidence="3">SB210</strain>
    </source>
</reference>
<proteinExistence type="predicted"/>
<evidence type="ECO:0008006" key="4">
    <source>
        <dbReference type="Google" id="ProtNLM"/>
    </source>
</evidence>
<feature type="chain" id="PRO_5004201793" description="Transmembrane protein" evidence="1">
    <location>
        <begin position="20"/>
        <end position="376"/>
    </location>
</feature>
<keyword evidence="3" id="KW-1185">Reference proteome</keyword>
<dbReference type="KEGG" id="tet:TTHERM_01029890"/>
<name>Q23EF0_TETTS</name>
<accession>Q23EF0</accession>
<organism evidence="2 3">
    <name type="scientific">Tetrahymena thermophila (strain SB210)</name>
    <dbReference type="NCBI Taxonomy" id="312017"/>
    <lineage>
        <taxon>Eukaryota</taxon>
        <taxon>Sar</taxon>
        <taxon>Alveolata</taxon>
        <taxon>Ciliophora</taxon>
        <taxon>Intramacronucleata</taxon>
        <taxon>Oligohymenophorea</taxon>
        <taxon>Hymenostomatida</taxon>
        <taxon>Tetrahymenina</taxon>
        <taxon>Tetrahymenidae</taxon>
        <taxon>Tetrahymena</taxon>
    </lineage>
</organism>
<keyword evidence="1" id="KW-0732">Signal</keyword>
<dbReference type="HOGENOM" id="CLU_736705_0_0_1"/>
<dbReference type="AlphaFoldDB" id="Q23EF0"/>
<dbReference type="RefSeq" id="XP_001015152.1">
    <property type="nucleotide sequence ID" value="XM_001015152.1"/>
</dbReference>
<gene>
    <name evidence="2" type="ORF">TTHERM_01029890</name>
</gene>
<dbReference type="InParanoid" id="Q23EF0"/>
<dbReference type="EMBL" id="GG662710">
    <property type="protein sequence ID" value="EAR94907.1"/>
    <property type="molecule type" value="Genomic_DNA"/>
</dbReference>
<evidence type="ECO:0000256" key="1">
    <source>
        <dbReference type="SAM" id="SignalP"/>
    </source>
</evidence>
<sequence>MNLKLILLTCYISTTIVLAESKKSDTACSSHTAFNKARSVLTNALISDAKGKQKNEALQKQFQNAKPSKRSANDLGVCSQYAGQNSCCNINMAKLIDQAALLKVKPIQQAKSVFQKFIRIYITQLYKNCPATAVPSPAITHENIIINKNLKIFQVNRATQASCKINFGKAISSFTRGAFCSICAGVDKLSDYFNAQGQLKISQDSVNVFQKATDEAINCHAQLFSQTSIEQMVNELNSAYIKDGDKCGDSVVSKMKSIFANHKVTNDDGKGGKICKGVIVFGDNSACENTLQGDPTLEQKSGRFLNFDDENINRLLEATPDAVIDQSGISIYTTSSTDDQIDESGNAISPNFEGIKTNSSISLIAGILVWLLFLLI</sequence>
<dbReference type="Proteomes" id="UP000009168">
    <property type="component" value="Unassembled WGS sequence"/>
</dbReference>
<evidence type="ECO:0000313" key="2">
    <source>
        <dbReference type="EMBL" id="EAR94907.1"/>
    </source>
</evidence>
<protein>
    <recommendedName>
        <fullName evidence="4">Transmembrane protein</fullName>
    </recommendedName>
</protein>